<sequence>MGELLAILSAAFYGLAGVTIAKGRHDSKGDNGVFLSVVVTALLSFFLWKGSEATQQNVIAQEIWIVAVMLFAAAGLFSTVLGRITMYRSTELIGSVGASMTRRLIPIFAIPISILLIREWPVSNDLVGGLLIFFGVFVFCARRGQLELSKGLLLGIASAACYALSYVLRRAGLEDLADPAFATFIGAATGLLVFLGLALVANNPREKLHYMTIDRGIWPLCTATSLAIGQTLQLYALQTASVAIVAFIGSIDILFTTLFAALLMGDKNIRSLRFLLAILFVLAGSAFLV</sequence>
<keyword evidence="2" id="KW-1003">Cell membrane</keyword>
<reference evidence="8 9" key="1">
    <citation type="submission" date="2017-09" db="EMBL/GenBank/DDBJ databases">
        <authorList>
            <person name="Ehlers B."/>
            <person name="Leendertz F.H."/>
        </authorList>
    </citation>
    <scope>NUCLEOTIDE SEQUENCE [LARGE SCALE GENOMIC DNA]</scope>
    <source>
        <strain evidence="8 9">DSM 18289</strain>
    </source>
</reference>
<dbReference type="EMBL" id="OBEL01000004">
    <property type="protein sequence ID" value="SNZ20225.1"/>
    <property type="molecule type" value="Genomic_DNA"/>
</dbReference>
<dbReference type="Pfam" id="PF00892">
    <property type="entry name" value="EamA"/>
    <property type="match status" value="2"/>
</dbReference>
<evidence type="ECO:0000256" key="1">
    <source>
        <dbReference type="ARBA" id="ARBA00004651"/>
    </source>
</evidence>
<feature type="transmembrane region" description="Helical" evidence="6">
    <location>
        <begin position="271"/>
        <end position="288"/>
    </location>
</feature>
<feature type="domain" description="EamA" evidence="7">
    <location>
        <begin position="1"/>
        <end position="139"/>
    </location>
</feature>
<feature type="transmembrane region" description="Helical" evidence="6">
    <location>
        <begin position="180"/>
        <end position="201"/>
    </location>
</feature>
<evidence type="ECO:0000256" key="5">
    <source>
        <dbReference type="ARBA" id="ARBA00023136"/>
    </source>
</evidence>
<dbReference type="GO" id="GO:0005886">
    <property type="term" value="C:plasma membrane"/>
    <property type="evidence" value="ECO:0007669"/>
    <property type="project" value="UniProtKB-SubCell"/>
</dbReference>
<keyword evidence="4 6" id="KW-1133">Transmembrane helix</keyword>
<evidence type="ECO:0000256" key="2">
    <source>
        <dbReference type="ARBA" id="ARBA00022475"/>
    </source>
</evidence>
<feature type="transmembrane region" description="Helical" evidence="6">
    <location>
        <begin position="151"/>
        <end position="168"/>
    </location>
</feature>
<evidence type="ECO:0000256" key="3">
    <source>
        <dbReference type="ARBA" id="ARBA00022692"/>
    </source>
</evidence>
<feature type="transmembrane region" description="Helical" evidence="6">
    <location>
        <begin position="6"/>
        <end position="21"/>
    </location>
</feature>
<proteinExistence type="predicted"/>
<dbReference type="RefSeq" id="WP_141401266.1">
    <property type="nucleotide sequence ID" value="NZ_OBEL01000004.1"/>
</dbReference>
<feature type="transmembrane region" description="Helical" evidence="6">
    <location>
        <begin position="242"/>
        <end position="264"/>
    </location>
</feature>
<dbReference type="AlphaFoldDB" id="A0A285PET0"/>
<evidence type="ECO:0000313" key="8">
    <source>
        <dbReference type="EMBL" id="SNZ20225.1"/>
    </source>
</evidence>
<accession>A0A285PET0</accession>
<comment type="subcellular location">
    <subcellularLocation>
        <location evidence="1">Cell membrane</location>
        <topology evidence="1">Multi-pass membrane protein</topology>
    </subcellularLocation>
</comment>
<dbReference type="InterPro" id="IPR051258">
    <property type="entry name" value="Diverse_Substrate_Transporter"/>
</dbReference>
<gene>
    <name evidence="8" type="ORF">SAMN06265368_3328</name>
</gene>
<evidence type="ECO:0000313" key="9">
    <source>
        <dbReference type="Proteomes" id="UP000219439"/>
    </source>
</evidence>
<evidence type="ECO:0000256" key="6">
    <source>
        <dbReference type="SAM" id="Phobius"/>
    </source>
</evidence>
<dbReference type="PANTHER" id="PTHR42920:SF5">
    <property type="entry name" value="EAMA DOMAIN-CONTAINING PROTEIN"/>
    <property type="match status" value="1"/>
</dbReference>
<evidence type="ECO:0000256" key="4">
    <source>
        <dbReference type="ARBA" id="ARBA00022989"/>
    </source>
</evidence>
<feature type="transmembrane region" description="Helical" evidence="6">
    <location>
        <begin position="217"/>
        <end position="236"/>
    </location>
</feature>
<dbReference type="PANTHER" id="PTHR42920">
    <property type="entry name" value="OS03G0707200 PROTEIN-RELATED"/>
    <property type="match status" value="1"/>
</dbReference>
<dbReference type="OrthoDB" id="7709556at2"/>
<feature type="transmembrane region" description="Helical" evidence="6">
    <location>
        <begin position="103"/>
        <end position="120"/>
    </location>
</feature>
<keyword evidence="9" id="KW-1185">Reference proteome</keyword>
<name>A0A285PET0_9HYPH</name>
<dbReference type="Proteomes" id="UP000219439">
    <property type="component" value="Unassembled WGS sequence"/>
</dbReference>
<keyword evidence="5 6" id="KW-0472">Membrane</keyword>
<dbReference type="InterPro" id="IPR000620">
    <property type="entry name" value="EamA_dom"/>
</dbReference>
<evidence type="ECO:0000259" key="7">
    <source>
        <dbReference type="Pfam" id="PF00892"/>
    </source>
</evidence>
<keyword evidence="3 6" id="KW-0812">Transmembrane</keyword>
<feature type="transmembrane region" description="Helical" evidence="6">
    <location>
        <begin position="63"/>
        <end position="82"/>
    </location>
</feature>
<protein>
    <submittedName>
        <fullName evidence="8">Uncharacterized membrane protein</fullName>
    </submittedName>
</protein>
<feature type="transmembrane region" description="Helical" evidence="6">
    <location>
        <begin position="33"/>
        <end position="51"/>
    </location>
</feature>
<dbReference type="InterPro" id="IPR037185">
    <property type="entry name" value="EmrE-like"/>
</dbReference>
<organism evidence="8 9">
    <name type="scientific">Cohaesibacter gelatinilyticus</name>
    <dbReference type="NCBI Taxonomy" id="372072"/>
    <lineage>
        <taxon>Bacteria</taxon>
        <taxon>Pseudomonadati</taxon>
        <taxon>Pseudomonadota</taxon>
        <taxon>Alphaproteobacteria</taxon>
        <taxon>Hyphomicrobiales</taxon>
        <taxon>Cohaesibacteraceae</taxon>
    </lineage>
</organism>
<dbReference type="SUPFAM" id="SSF103481">
    <property type="entry name" value="Multidrug resistance efflux transporter EmrE"/>
    <property type="match status" value="2"/>
</dbReference>
<feature type="domain" description="EamA" evidence="7">
    <location>
        <begin position="150"/>
        <end position="288"/>
    </location>
</feature>
<feature type="transmembrane region" description="Helical" evidence="6">
    <location>
        <begin position="126"/>
        <end position="144"/>
    </location>
</feature>